<evidence type="ECO:0008006" key="3">
    <source>
        <dbReference type="Google" id="ProtNLM"/>
    </source>
</evidence>
<sequence>MAVPRLEAYRSQDGNLAAPQASAGVHQLLDLRLEGGLEDLVGEVKTLAAAAEKHKDEPEEQQKHIEALLEALTKIVDASADEDCAEEIGFLGGHALATRLLERCAMWDDCRAVDLVADWTSVTLTTLGKLMREAPVGALDDRPRPFVVHLANDTEVILREVRDDHSEAAHGDKANVRVGYKLWGGAVVLATALLEMGAKGSLEGKRVLELGAGLGLCGLAAGRSDFGAAAVVLTDFHPRIVSNLAYNIAVNDLETPRCSAQVLDWEDLDAAFEDEVDDKFDLIIGSDIVCQALDCELVGRVLTRLLRPNGAGVALVTLGSADSRFGVEAFAPAMKAAGLECRETILPVPDVCLPASEGSQARGEVFLGTARAYVSFEITTATRLEAS</sequence>
<dbReference type="EMBL" id="BEYU01000060">
    <property type="protein sequence ID" value="GBG29559.1"/>
    <property type="molecule type" value="Genomic_DNA"/>
</dbReference>
<evidence type="ECO:0000313" key="1">
    <source>
        <dbReference type="EMBL" id="GBG29559.1"/>
    </source>
</evidence>
<dbReference type="InterPro" id="IPR029063">
    <property type="entry name" value="SAM-dependent_MTases_sf"/>
</dbReference>
<reference evidence="1 2" key="1">
    <citation type="submission" date="2017-12" db="EMBL/GenBank/DDBJ databases">
        <title>Sequencing, de novo assembly and annotation of complete genome of a new Thraustochytrid species, strain FCC1311.</title>
        <authorList>
            <person name="Sedici K."/>
            <person name="Godart F."/>
            <person name="Aiese Cigliano R."/>
            <person name="Sanseverino W."/>
            <person name="Barakat M."/>
            <person name="Ortet P."/>
            <person name="Marechal E."/>
            <person name="Cagnac O."/>
            <person name="Amato A."/>
        </authorList>
    </citation>
    <scope>NUCLEOTIDE SEQUENCE [LARGE SCALE GENOMIC DNA]</scope>
</reference>
<dbReference type="InterPro" id="IPR019410">
    <property type="entry name" value="Methyltransf_16"/>
</dbReference>
<keyword evidence="2" id="KW-1185">Reference proteome</keyword>
<dbReference type="InParanoid" id="A0A2R5GGU4"/>
<name>A0A2R5GGU4_9STRA</name>
<accession>A0A2R5GGU4</accession>
<dbReference type="Gene3D" id="3.40.50.150">
    <property type="entry name" value="Vaccinia Virus protein VP39"/>
    <property type="match status" value="1"/>
</dbReference>
<protein>
    <recommendedName>
        <fullName evidence="3">Protein N-lysine methyltransferase METTL21A</fullName>
    </recommendedName>
</protein>
<dbReference type="AlphaFoldDB" id="A0A2R5GGU4"/>
<proteinExistence type="predicted"/>
<dbReference type="SUPFAM" id="SSF53335">
    <property type="entry name" value="S-adenosyl-L-methionine-dependent methyltransferases"/>
    <property type="match status" value="1"/>
</dbReference>
<dbReference type="Proteomes" id="UP000241890">
    <property type="component" value="Unassembled WGS sequence"/>
</dbReference>
<dbReference type="OrthoDB" id="407325at2759"/>
<organism evidence="1 2">
    <name type="scientific">Hondaea fermentalgiana</name>
    <dbReference type="NCBI Taxonomy" id="2315210"/>
    <lineage>
        <taxon>Eukaryota</taxon>
        <taxon>Sar</taxon>
        <taxon>Stramenopiles</taxon>
        <taxon>Bigyra</taxon>
        <taxon>Labyrinthulomycetes</taxon>
        <taxon>Thraustochytrida</taxon>
        <taxon>Thraustochytriidae</taxon>
        <taxon>Hondaea</taxon>
    </lineage>
</organism>
<comment type="caution">
    <text evidence="1">The sequence shown here is derived from an EMBL/GenBank/DDBJ whole genome shotgun (WGS) entry which is preliminary data.</text>
</comment>
<gene>
    <name evidence="1" type="ORF">FCC1311_057802</name>
</gene>
<dbReference type="Pfam" id="PF10294">
    <property type="entry name" value="Methyltransf_16"/>
    <property type="match status" value="1"/>
</dbReference>
<dbReference type="PANTHER" id="PTHR14614">
    <property type="entry name" value="HEPATOCELLULAR CARCINOMA-ASSOCIATED ANTIGEN"/>
    <property type="match status" value="1"/>
</dbReference>
<evidence type="ECO:0000313" key="2">
    <source>
        <dbReference type="Proteomes" id="UP000241890"/>
    </source>
</evidence>